<reference evidence="4" key="1">
    <citation type="submission" date="2017-07" db="EMBL/GenBank/DDBJ databases">
        <authorList>
            <person name="Varghese N."/>
            <person name="Submissions S."/>
        </authorList>
    </citation>
    <scope>NUCLEOTIDE SEQUENCE [LARGE SCALE GENOMIC DNA]</scope>
    <source>
        <strain evidence="4">NLAE-zl-C134</strain>
    </source>
</reference>
<comment type="similarity">
    <text evidence="1">Belongs to the glycosyl hydrolase 13 family.</text>
</comment>
<sequence length="566" mass="65154">MKKVQGSPQPLGVTIKDDRVNFAVSVPKGKRCELLLYRAGKEEIECEYPMPEHEAVGEVRFLAIEGVDAAQYEYNYRVDQKVWIDPYVKEITGHKVFGQKENLDSHKVRGRFFEEDFDWEGDRLLQIPCHEVIAYSLHVRGFSMHSSSKVKHKGTFAGIVEKLPYLKDLGINQIQCMPIYEFEEFTGVRQNYWGYGRGYYFAPKASYGASDYVRRELKEMVKSCHKAGIEVVLEMPFAEGILPQTAVECLRYYMLEYHIDGFIINPYVVPWEGLTKDPILRGVKIWKKEDWFQNVMRRFLKGDEGMVDEAARALRRNTKEDGCCNYITTHTGFTLYDLVSYDSKHNEANGENNEDGPEYNYSWNCGAEGPSRKQTVIELRKKQIKNAFFLLLTAQGVPCLLAGDEFENTQKGNNNVYCQDNELSWLNWNKLKNNDAMFQHVKALIALRKSHPVLHREGLLLGLDRIACGMPDVSYHGENAWQIPTEIPSRQLGVLYCGKELGDTDCFIAYNMHWIKHSFALPTPSGGKNWYQVMETSAGEYDKPKLLENQKRMTVKERSIVFLVGK</sequence>
<dbReference type="Proteomes" id="UP000254051">
    <property type="component" value="Unassembled WGS sequence"/>
</dbReference>
<dbReference type="EMBL" id="UHJJ01000013">
    <property type="protein sequence ID" value="SUQ15548.1"/>
    <property type="molecule type" value="Genomic_DNA"/>
</dbReference>
<dbReference type="SUPFAM" id="SSF81296">
    <property type="entry name" value="E set domains"/>
    <property type="match status" value="1"/>
</dbReference>
<dbReference type="InterPro" id="IPR013780">
    <property type="entry name" value="Glyco_hydro_b"/>
</dbReference>
<keyword evidence="4" id="KW-1185">Reference proteome</keyword>
<dbReference type="InterPro" id="IPR014756">
    <property type="entry name" value="Ig_E-set"/>
</dbReference>
<evidence type="ECO:0000313" key="4">
    <source>
        <dbReference type="Proteomes" id="UP000254051"/>
    </source>
</evidence>
<feature type="domain" description="Glycosyl hydrolase family 13 catalytic" evidence="2">
    <location>
        <begin position="136"/>
        <end position="448"/>
    </location>
</feature>
<dbReference type="Gene3D" id="3.20.20.80">
    <property type="entry name" value="Glycosidases"/>
    <property type="match status" value="2"/>
</dbReference>
<dbReference type="CDD" id="cd11234">
    <property type="entry name" value="E_set_GDE_N"/>
    <property type="match status" value="1"/>
</dbReference>
<accession>A0A315ZSM1</accession>
<dbReference type="InterPro" id="IPR006047">
    <property type="entry name" value="GH13_cat_dom"/>
</dbReference>
<dbReference type="AlphaFoldDB" id="A0A315ZSM1"/>
<dbReference type="Gene3D" id="2.60.40.10">
    <property type="entry name" value="Immunoglobulins"/>
    <property type="match status" value="1"/>
</dbReference>
<gene>
    <name evidence="3" type="ORF">SAMN05216529_11393</name>
</gene>
<dbReference type="Gene3D" id="2.60.40.1180">
    <property type="entry name" value="Golgi alpha-mannosidase II"/>
    <property type="match status" value="1"/>
</dbReference>
<dbReference type="SUPFAM" id="SSF51011">
    <property type="entry name" value="Glycosyl hydrolase domain"/>
    <property type="match status" value="1"/>
</dbReference>
<evidence type="ECO:0000256" key="1">
    <source>
        <dbReference type="ARBA" id="ARBA00008061"/>
    </source>
</evidence>
<evidence type="ECO:0000313" key="3">
    <source>
        <dbReference type="EMBL" id="SUQ15548.1"/>
    </source>
</evidence>
<proteinExistence type="inferred from homology"/>
<name>A0A315ZSM1_9FIRM</name>
<dbReference type="PANTHER" id="PTHR43002">
    <property type="entry name" value="GLYCOGEN DEBRANCHING ENZYME"/>
    <property type="match status" value="1"/>
</dbReference>
<dbReference type="OrthoDB" id="9761875at2"/>
<dbReference type="GO" id="GO:0005975">
    <property type="term" value="P:carbohydrate metabolic process"/>
    <property type="evidence" value="ECO:0007669"/>
    <property type="project" value="InterPro"/>
</dbReference>
<dbReference type="RefSeq" id="WP_109713479.1">
    <property type="nucleotide sequence ID" value="NZ_QGDS01000013.1"/>
</dbReference>
<evidence type="ECO:0000259" key="2">
    <source>
        <dbReference type="SMART" id="SM00642"/>
    </source>
</evidence>
<dbReference type="InterPro" id="IPR013783">
    <property type="entry name" value="Ig-like_fold"/>
</dbReference>
<dbReference type="InterPro" id="IPR017853">
    <property type="entry name" value="GH"/>
</dbReference>
<dbReference type="Pfam" id="PF00128">
    <property type="entry name" value="Alpha-amylase"/>
    <property type="match status" value="1"/>
</dbReference>
<organism evidence="3 4">
    <name type="scientific">Faecalicatena contorta</name>
    <dbReference type="NCBI Taxonomy" id="39482"/>
    <lineage>
        <taxon>Bacteria</taxon>
        <taxon>Bacillati</taxon>
        <taxon>Bacillota</taxon>
        <taxon>Clostridia</taxon>
        <taxon>Lachnospirales</taxon>
        <taxon>Lachnospiraceae</taxon>
        <taxon>Faecalicatena</taxon>
    </lineage>
</organism>
<protein>
    <submittedName>
        <fullName evidence="3">Glycogen operon protein</fullName>
    </submittedName>
</protein>
<dbReference type="SMART" id="SM00642">
    <property type="entry name" value="Aamy"/>
    <property type="match status" value="1"/>
</dbReference>
<dbReference type="SUPFAM" id="SSF51445">
    <property type="entry name" value="(Trans)glycosidases"/>
    <property type="match status" value="1"/>
</dbReference>